<gene>
    <name evidence="1" type="ORF">THS5294_02312</name>
</gene>
<sequence>MLAADVDTHCASLRGTTLDFPFGPEIKVWKVGSKMFAAYATDGSGISVKCRTAHSASVLIELGKATQPPYLREGGWVMIGWNRPRSEIMDRVTTSYEVVLSTLSPARRLSAGSAER</sequence>
<dbReference type="Gene3D" id="3.90.1150.30">
    <property type="match status" value="1"/>
</dbReference>
<evidence type="ECO:0000313" key="2">
    <source>
        <dbReference type="Proteomes" id="UP000051298"/>
    </source>
</evidence>
<dbReference type="AlphaFoldDB" id="A0A0P1F0F5"/>
<name>A0A0P1F0F5_9RHOB</name>
<dbReference type="STRING" id="266809.PM03_10730"/>
<evidence type="ECO:0008006" key="3">
    <source>
        <dbReference type="Google" id="ProtNLM"/>
    </source>
</evidence>
<protein>
    <recommendedName>
        <fullName evidence="3">MmcQ/YjbR family DNA-binding protein</fullName>
    </recommendedName>
</protein>
<dbReference type="InterPro" id="IPR038056">
    <property type="entry name" value="YjbR-like_sf"/>
</dbReference>
<organism evidence="1 2">
    <name type="scientific">Thalassobacter stenotrophicus</name>
    <dbReference type="NCBI Taxonomy" id="266809"/>
    <lineage>
        <taxon>Bacteria</taxon>
        <taxon>Pseudomonadati</taxon>
        <taxon>Pseudomonadota</taxon>
        <taxon>Alphaproteobacteria</taxon>
        <taxon>Rhodobacterales</taxon>
        <taxon>Roseobacteraceae</taxon>
        <taxon>Thalassobacter</taxon>
    </lineage>
</organism>
<dbReference type="SUPFAM" id="SSF142906">
    <property type="entry name" value="YjbR-like"/>
    <property type="match status" value="1"/>
</dbReference>
<dbReference type="InterPro" id="IPR058532">
    <property type="entry name" value="YjbR/MT2646/Rv2570-like"/>
</dbReference>
<accession>A0A0P1F0F5</accession>
<dbReference type="Proteomes" id="UP000051298">
    <property type="component" value="Unassembled WGS sequence"/>
</dbReference>
<proteinExistence type="predicted"/>
<evidence type="ECO:0000313" key="1">
    <source>
        <dbReference type="EMBL" id="CUH61014.1"/>
    </source>
</evidence>
<dbReference type="Pfam" id="PF04237">
    <property type="entry name" value="YjbR"/>
    <property type="match status" value="1"/>
</dbReference>
<dbReference type="RefSeq" id="WP_072936621.1">
    <property type="nucleotide sequence ID" value="NZ_CP107618.1"/>
</dbReference>
<reference evidence="1 2" key="1">
    <citation type="submission" date="2015-09" db="EMBL/GenBank/DDBJ databases">
        <authorList>
            <consortium name="Swine Surveillance"/>
        </authorList>
    </citation>
    <scope>NUCLEOTIDE SEQUENCE [LARGE SCALE GENOMIC DNA]</scope>
    <source>
        <strain evidence="1 2">CECT 5294</strain>
    </source>
</reference>
<dbReference type="EMBL" id="CYRX01000031">
    <property type="protein sequence ID" value="CUH61014.1"/>
    <property type="molecule type" value="Genomic_DNA"/>
</dbReference>